<feature type="binding site" evidence="10">
    <location>
        <position position="258"/>
    </location>
    <ligand>
        <name>UDP-N-acetyl-alpha-D-glucosamine</name>
        <dbReference type="ChEBI" id="CHEBI:57705"/>
    </ligand>
</feature>
<dbReference type="UniPathway" id="UPA00219"/>
<keyword evidence="3 10" id="KW-0328">Glycosyltransferase</keyword>
<evidence type="ECO:0000256" key="8">
    <source>
        <dbReference type="ARBA" id="ARBA00023306"/>
    </source>
</evidence>
<name>A0A0G1DLV3_9BACT</name>
<dbReference type="HAMAP" id="MF_00033">
    <property type="entry name" value="MurG"/>
    <property type="match status" value="1"/>
</dbReference>
<comment type="pathway">
    <text evidence="10">Cell wall biogenesis; peptidoglycan biosynthesis.</text>
</comment>
<evidence type="ECO:0000256" key="3">
    <source>
        <dbReference type="ARBA" id="ARBA00022676"/>
    </source>
</evidence>
<dbReference type="GO" id="GO:0071555">
    <property type="term" value="P:cell wall organization"/>
    <property type="evidence" value="ECO:0007669"/>
    <property type="project" value="UniProtKB-KW"/>
</dbReference>
<dbReference type="Proteomes" id="UP000034894">
    <property type="component" value="Unassembled WGS sequence"/>
</dbReference>
<keyword evidence="7 10" id="KW-0472">Membrane</keyword>
<keyword evidence="8 10" id="KW-0131">Cell cycle</keyword>
<accession>A0A0G1DLV3</accession>
<comment type="similarity">
    <text evidence="10">Belongs to the glycosyltransferase 28 family. MurG subfamily.</text>
</comment>
<keyword evidence="1 10" id="KW-1003">Cell membrane</keyword>
<dbReference type="Pfam" id="PF04101">
    <property type="entry name" value="Glyco_tran_28_C"/>
    <property type="match status" value="1"/>
</dbReference>
<comment type="catalytic activity">
    <reaction evidence="10">
        <text>di-trans,octa-cis-undecaprenyl diphospho-N-acetyl-alpha-D-muramoyl-L-alanyl-D-glutamyl-meso-2,6-diaminopimeloyl-D-alanyl-D-alanine + UDP-N-acetyl-alpha-D-glucosamine = di-trans,octa-cis-undecaprenyl diphospho-[N-acetyl-alpha-D-glucosaminyl-(1-&gt;4)]-N-acetyl-alpha-D-muramoyl-L-alanyl-D-glutamyl-meso-2,6-diaminopimeloyl-D-alanyl-D-alanine + UDP + H(+)</text>
        <dbReference type="Rhea" id="RHEA:31227"/>
        <dbReference type="ChEBI" id="CHEBI:15378"/>
        <dbReference type="ChEBI" id="CHEBI:57705"/>
        <dbReference type="ChEBI" id="CHEBI:58223"/>
        <dbReference type="ChEBI" id="CHEBI:61387"/>
        <dbReference type="ChEBI" id="CHEBI:61388"/>
        <dbReference type="EC" id="2.4.1.227"/>
    </reaction>
</comment>
<comment type="function">
    <text evidence="10">Cell wall formation. Catalyzes the transfer of a GlcNAc subunit on undecaprenyl-pyrophosphoryl-MurNAc-pentapeptide (lipid intermediate I) to form undecaprenyl-pyrophosphoryl-MurNAc-(pentapeptide)GlcNAc (lipid intermediate II).</text>
</comment>
<feature type="domain" description="Glycosyltransferase family 28 N-terminal" evidence="11">
    <location>
        <begin position="11"/>
        <end position="145"/>
    </location>
</feature>
<evidence type="ECO:0000259" key="12">
    <source>
        <dbReference type="Pfam" id="PF04101"/>
    </source>
</evidence>
<keyword evidence="9 10" id="KW-0961">Cell wall biogenesis/degradation</keyword>
<evidence type="ECO:0000313" key="13">
    <source>
        <dbReference type="EMBL" id="KKS98562.1"/>
    </source>
</evidence>
<keyword evidence="4 10" id="KW-0808">Transferase</keyword>
<dbReference type="GO" id="GO:0051301">
    <property type="term" value="P:cell division"/>
    <property type="evidence" value="ECO:0007669"/>
    <property type="project" value="UniProtKB-KW"/>
</dbReference>
<evidence type="ECO:0000256" key="4">
    <source>
        <dbReference type="ARBA" id="ARBA00022679"/>
    </source>
</evidence>
<comment type="subcellular location">
    <subcellularLocation>
        <location evidence="10">Cell membrane</location>
        <topology evidence="10">Peripheral membrane protein</topology>
        <orientation evidence="10">Cytoplasmic side</orientation>
    </subcellularLocation>
</comment>
<dbReference type="GO" id="GO:0009252">
    <property type="term" value="P:peptidoglycan biosynthetic process"/>
    <property type="evidence" value="ECO:0007669"/>
    <property type="project" value="UniProtKB-UniRule"/>
</dbReference>
<dbReference type="PANTHER" id="PTHR21015:SF22">
    <property type="entry name" value="GLYCOSYLTRANSFERASE"/>
    <property type="match status" value="1"/>
</dbReference>
<feature type="domain" description="Glycosyl transferase family 28 C-terminal" evidence="12">
    <location>
        <begin position="189"/>
        <end position="349"/>
    </location>
</feature>
<evidence type="ECO:0000256" key="1">
    <source>
        <dbReference type="ARBA" id="ARBA00022475"/>
    </source>
</evidence>
<dbReference type="SUPFAM" id="SSF53756">
    <property type="entry name" value="UDP-Glycosyltransferase/glycogen phosphorylase"/>
    <property type="match status" value="1"/>
</dbReference>
<dbReference type="GO" id="GO:0008360">
    <property type="term" value="P:regulation of cell shape"/>
    <property type="evidence" value="ECO:0007669"/>
    <property type="project" value="UniProtKB-KW"/>
</dbReference>
<organism evidence="13 14">
    <name type="scientific">Candidatus Gottesmanbacteria bacterium GW2011_GWA2_43_14</name>
    <dbReference type="NCBI Taxonomy" id="1618443"/>
    <lineage>
        <taxon>Bacteria</taxon>
        <taxon>Candidatus Gottesmaniibacteriota</taxon>
    </lineage>
</organism>
<evidence type="ECO:0000259" key="11">
    <source>
        <dbReference type="Pfam" id="PF03033"/>
    </source>
</evidence>
<dbReference type="EC" id="2.4.1.227" evidence="10"/>
<evidence type="ECO:0000256" key="10">
    <source>
        <dbReference type="HAMAP-Rule" id="MF_00033"/>
    </source>
</evidence>
<keyword evidence="6 10" id="KW-0573">Peptidoglycan synthesis</keyword>
<sequence>MKVVKKAVICGGHLTPAIAVMECLLADGWQLHYFGRLYSLSGEKIPSLESVTVSKYQAQFIPFSAGKLPRHFTWRILPELLKIPIGFLTALIQLNKIRPGIIISFGGFLALPVSYAGKILGIPVVTHEQTAVMGLANRLIGRFARLTYLSYEATGKVPASAKVKVTGMPMRSSIVAANNTKFNRESLPMLFITGGSQGSHSINRLIYPIIRLLLNDFRIILQCGESNEGQDFRLLVKLKNSLPAKISSRFRIVKTIDIDETGSIFRDAAVVVGRSGANTVAELCYFRKKAVLIPLPWSAEMEQRENARFLEKAGMAIVLDQNKATPESLKAAIYRAAKSHLPEYSENSLQLKFDPCAKKLVNILGQILN</sequence>
<feature type="binding site" evidence="10">
    <location>
        <position position="171"/>
    </location>
    <ligand>
        <name>UDP-N-acetyl-alpha-D-glucosamine</name>
        <dbReference type="ChEBI" id="CHEBI:57705"/>
    </ligand>
</feature>
<evidence type="ECO:0000256" key="5">
    <source>
        <dbReference type="ARBA" id="ARBA00022960"/>
    </source>
</evidence>
<dbReference type="Gene3D" id="3.40.50.2000">
    <property type="entry name" value="Glycogen Phosphorylase B"/>
    <property type="match status" value="2"/>
</dbReference>
<evidence type="ECO:0000256" key="2">
    <source>
        <dbReference type="ARBA" id="ARBA00022618"/>
    </source>
</evidence>
<keyword evidence="5 10" id="KW-0133">Cell shape</keyword>
<dbReference type="AlphaFoldDB" id="A0A0G1DLV3"/>
<dbReference type="STRING" id="1618443.UV73_C0001G0083"/>
<feature type="binding site" evidence="10">
    <location>
        <position position="196"/>
    </location>
    <ligand>
        <name>UDP-N-acetyl-alpha-D-glucosamine</name>
        <dbReference type="ChEBI" id="CHEBI:57705"/>
    </ligand>
</feature>
<dbReference type="EMBL" id="LCFP01000001">
    <property type="protein sequence ID" value="KKS98562.1"/>
    <property type="molecule type" value="Genomic_DNA"/>
</dbReference>
<dbReference type="GO" id="GO:0005975">
    <property type="term" value="P:carbohydrate metabolic process"/>
    <property type="evidence" value="ECO:0007669"/>
    <property type="project" value="InterPro"/>
</dbReference>
<feature type="binding site" evidence="10">
    <location>
        <position position="303"/>
    </location>
    <ligand>
        <name>UDP-N-acetyl-alpha-D-glucosamine</name>
        <dbReference type="ChEBI" id="CHEBI:57705"/>
    </ligand>
</feature>
<dbReference type="InterPro" id="IPR006009">
    <property type="entry name" value="GlcNAc_MurG"/>
</dbReference>
<reference evidence="13 14" key="1">
    <citation type="journal article" date="2015" name="Nature">
        <title>rRNA introns, odd ribosomes, and small enigmatic genomes across a large radiation of phyla.</title>
        <authorList>
            <person name="Brown C.T."/>
            <person name="Hug L.A."/>
            <person name="Thomas B.C."/>
            <person name="Sharon I."/>
            <person name="Castelle C.J."/>
            <person name="Singh A."/>
            <person name="Wilkins M.J."/>
            <person name="Williams K.H."/>
            <person name="Banfield J.F."/>
        </authorList>
    </citation>
    <scope>NUCLEOTIDE SEQUENCE [LARGE SCALE GENOMIC DNA]</scope>
</reference>
<gene>
    <name evidence="10" type="primary">murG</name>
    <name evidence="13" type="ORF">UV73_C0001G0083</name>
</gene>
<dbReference type="GO" id="GO:0051991">
    <property type="term" value="F:UDP-N-acetyl-D-glucosamine:N-acetylmuramoyl-L-alanyl-D-glutamyl-meso-2,6-diaminopimelyl-D-alanyl-D-alanine-diphosphoundecaprenol 4-beta-N-acetylglucosaminlytransferase activity"/>
    <property type="evidence" value="ECO:0007669"/>
    <property type="project" value="RHEA"/>
</dbReference>
<evidence type="ECO:0000256" key="6">
    <source>
        <dbReference type="ARBA" id="ARBA00022984"/>
    </source>
</evidence>
<dbReference type="InterPro" id="IPR007235">
    <property type="entry name" value="Glyco_trans_28_C"/>
</dbReference>
<keyword evidence="2 10" id="KW-0132">Cell division</keyword>
<protein>
    <recommendedName>
        <fullName evidence="10">UDP-N-acetylglucosamine--N-acetylmuramyl-(pentapeptide) pyrophosphoryl-undecaprenol N-acetylglucosamine transferase</fullName>
        <ecNumber evidence="10">2.4.1.227</ecNumber>
    </recommendedName>
    <alternativeName>
        <fullName evidence="10">Undecaprenyl-PP-MurNAc-pentapeptide-UDPGlcNAc GlcNAc transferase</fullName>
    </alternativeName>
</protein>
<dbReference type="GO" id="GO:0005886">
    <property type="term" value="C:plasma membrane"/>
    <property type="evidence" value="ECO:0007669"/>
    <property type="project" value="UniProtKB-SubCell"/>
</dbReference>
<proteinExistence type="inferred from homology"/>
<comment type="caution">
    <text evidence="13">The sequence shown here is derived from an EMBL/GenBank/DDBJ whole genome shotgun (WGS) entry which is preliminary data.</text>
</comment>
<dbReference type="PANTHER" id="PTHR21015">
    <property type="entry name" value="UDP-N-ACETYLGLUCOSAMINE--N-ACETYLMURAMYL-(PENTAPEPTIDE) PYROPHOSPHORYL-UNDECAPRENOL N-ACETYLGLUCOSAMINE TRANSFERASE 1"/>
    <property type="match status" value="1"/>
</dbReference>
<evidence type="ECO:0000313" key="14">
    <source>
        <dbReference type="Proteomes" id="UP000034894"/>
    </source>
</evidence>
<evidence type="ECO:0000256" key="9">
    <source>
        <dbReference type="ARBA" id="ARBA00023316"/>
    </source>
</evidence>
<dbReference type="CDD" id="cd03785">
    <property type="entry name" value="GT28_MurG"/>
    <property type="match status" value="1"/>
</dbReference>
<dbReference type="GO" id="GO:0050511">
    <property type="term" value="F:undecaprenyldiphospho-muramoylpentapeptide beta-N-acetylglucosaminyltransferase activity"/>
    <property type="evidence" value="ECO:0007669"/>
    <property type="project" value="UniProtKB-UniRule"/>
</dbReference>
<evidence type="ECO:0000256" key="7">
    <source>
        <dbReference type="ARBA" id="ARBA00023136"/>
    </source>
</evidence>
<dbReference type="InterPro" id="IPR004276">
    <property type="entry name" value="GlycoTrans_28_N"/>
</dbReference>
<comment type="caution">
    <text evidence="10">Lacks conserved residue(s) required for the propagation of feature annotation.</text>
</comment>
<dbReference type="Pfam" id="PF03033">
    <property type="entry name" value="Glyco_transf_28"/>
    <property type="match status" value="1"/>
</dbReference>